<evidence type="ECO:0000256" key="2">
    <source>
        <dbReference type="ARBA" id="ARBA00004496"/>
    </source>
</evidence>
<evidence type="ECO:0000256" key="1">
    <source>
        <dbReference type="ARBA" id="ARBA00002834"/>
    </source>
</evidence>
<keyword evidence="9 13" id="KW-0704">Schiff base</keyword>
<dbReference type="InterPro" id="IPR013785">
    <property type="entry name" value="Aldolase_TIM"/>
</dbReference>
<comment type="function">
    <text evidence="1 13">Catalyzes the rearrangement of 1-deoxy-D-xylulose 5-phosphate (DXP) to produce the thiazole phosphate moiety of thiamine. Sulfur is provided by the thiocarboxylate moiety of the carrier protein ThiS. In vitro, sulfur can be provided by H(2)S.</text>
</comment>
<dbReference type="Proteomes" id="UP000664658">
    <property type="component" value="Unassembled WGS sequence"/>
</dbReference>
<dbReference type="GO" id="GO:0005737">
    <property type="term" value="C:cytoplasm"/>
    <property type="evidence" value="ECO:0007669"/>
    <property type="project" value="UniProtKB-SubCell"/>
</dbReference>
<feature type="binding site" evidence="13">
    <location>
        <begin position="217"/>
        <end position="218"/>
    </location>
    <ligand>
        <name>1-deoxy-D-xylulose 5-phosphate</name>
        <dbReference type="ChEBI" id="CHEBI:57792"/>
    </ligand>
</feature>
<dbReference type="GO" id="GO:1990107">
    <property type="term" value="F:thiazole synthase activity"/>
    <property type="evidence" value="ECO:0007669"/>
    <property type="project" value="UniProtKB-EC"/>
</dbReference>
<sequence>MQNQTDNILASKTLSTDDASQSARALITPTTGHDELHLGGVTFGSRLLTGSGKFASATQMAAALQASGSELVTMALKRVDCGGGQDDILTPLRAMPHLRWLPNTSGARDAKEAILAAHLAREALGTTWLKLEIHPDPKYLLPDPWETLQAAEQLVRDGFTVLPYCHADPVLCKRLEEVGCAAVMPLGAPIGSNQGLQTQAFLRIIIEQASVPVIVDAGIGAPSQAAQAMELGADAVLVNTAIAAAADPVAMANAFRLAVQAGRQAYLAGLAVSSMQAQASSPLTGFWL</sequence>
<dbReference type="PANTHER" id="PTHR34266:SF2">
    <property type="entry name" value="THIAZOLE SYNTHASE"/>
    <property type="match status" value="1"/>
</dbReference>
<keyword evidence="7 13" id="KW-0808">Transferase</keyword>
<dbReference type="SUPFAM" id="SSF110399">
    <property type="entry name" value="ThiG-like"/>
    <property type="match status" value="1"/>
</dbReference>
<evidence type="ECO:0000256" key="3">
    <source>
        <dbReference type="ARBA" id="ARBA00004948"/>
    </source>
</evidence>
<dbReference type="InterPro" id="IPR008867">
    <property type="entry name" value="ThiG"/>
</dbReference>
<comment type="caution">
    <text evidence="15">The sequence shown here is derived from an EMBL/GenBank/DDBJ whole genome shotgun (WGS) entry which is preliminary data.</text>
</comment>
<evidence type="ECO:0000313" key="15">
    <source>
        <dbReference type="EMBL" id="MBO1109637.1"/>
    </source>
</evidence>
<dbReference type="EC" id="2.8.1.10" evidence="4 13"/>
<organism evidence="15 16">
    <name type="scientific">Plesiomonas shigelloides</name>
    <name type="common">Aeromonas shigelloides</name>
    <dbReference type="NCBI Taxonomy" id="703"/>
    <lineage>
        <taxon>Bacteria</taxon>
        <taxon>Pseudomonadati</taxon>
        <taxon>Pseudomonadota</taxon>
        <taxon>Gammaproteobacteria</taxon>
        <taxon>Enterobacterales</taxon>
        <taxon>Enterobacteriaceae</taxon>
        <taxon>Plesiomonas</taxon>
    </lineage>
</organism>
<dbReference type="Pfam" id="PF05690">
    <property type="entry name" value="ThiG"/>
    <property type="match status" value="1"/>
</dbReference>
<accession>A0A8I1W853</accession>
<dbReference type="HAMAP" id="MF_00443">
    <property type="entry name" value="ThiG"/>
    <property type="match status" value="1"/>
</dbReference>
<evidence type="ECO:0000256" key="10">
    <source>
        <dbReference type="ARBA" id="ARBA00049897"/>
    </source>
</evidence>
<evidence type="ECO:0000256" key="5">
    <source>
        <dbReference type="ARBA" id="ARBA00019753"/>
    </source>
</evidence>
<dbReference type="PANTHER" id="PTHR34266">
    <property type="entry name" value="THIAZOLE SYNTHASE"/>
    <property type="match status" value="1"/>
</dbReference>
<proteinExistence type="inferred from homology"/>
<evidence type="ECO:0000259" key="14">
    <source>
        <dbReference type="Pfam" id="PF05690"/>
    </source>
</evidence>
<dbReference type="GO" id="GO:0009229">
    <property type="term" value="P:thiamine diphosphate biosynthetic process"/>
    <property type="evidence" value="ECO:0007669"/>
    <property type="project" value="UniProtKB-UniRule"/>
</dbReference>
<dbReference type="AlphaFoldDB" id="A0A8I1W853"/>
<protein>
    <recommendedName>
        <fullName evidence="5 13">Thiazole synthase</fullName>
        <ecNumber evidence="4 13">2.8.1.10</ecNumber>
    </recommendedName>
</protein>
<evidence type="ECO:0000256" key="6">
    <source>
        <dbReference type="ARBA" id="ARBA00022490"/>
    </source>
</evidence>
<dbReference type="RefSeq" id="WP_084978267.1">
    <property type="nucleotide sequence ID" value="NZ_JAFNAA010000023.1"/>
</dbReference>
<dbReference type="EMBL" id="JAFNAA010000023">
    <property type="protein sequence ID" value="MBO1109637.1"/>
    <property type="molecule type" value="Genomic_DNA"/>
</dbReference>
<evidence type="ECO:0000256" key="7">
    <source>
        <dbReference type="ARBA" id="ARBA00022679"/>
    </source>
</evidence>
<keyword evidence="6 13" id="KW-0963">Cytoplasm</keyword>
<evidence type="ECO:0000256" key="8">
    <source>
        <dbReference type="ARBA" id="ARBA00022977"/>
    </source>
</evidence>
<evidence type="ECO:0000256" key="12">
    <source>
        <dbReference type="ARBA" id="ARBA00062692"/>
    </source>
</evidence>
<feature type="binding site" evidence="13">
    <location>
        <begin position="239"/>
        <end position="240"/>
    </location>
    <ligand>
        <name>1-deoxy-D-xylulose 5-phosphate</name>
        <dbReference type="ChEBI" id="CHEBI:57792"/>
    </ligand>
</feature>
<comment type="subcellular location">
    <subcellularLocation>
        <location evidence="2 13">Cytoplasm</location>
    </subcellularLocation>
</comment>
<evidence type="ECO:0000256" key="9">
    <source>
        <dbReference type="ARBA" id="ARBA00023270"/>
    </source>
</evidence>
<evidence type="ECO:0000313" key="16">
    <source>
        <dbReference type="Proteomes" id="UP000664658"/>
    </source>
</evidence>
<comment type="catalytic activity">
    <reaction evidence="10 13">
        <text>[ThiS sulfur-carrier protein]-C-terminal-Gly-aminoethanethioate + 2-iminoacetate + 1-deoxy-D-xylulose 5-phosphate = [ThiS sulfur-carrier protein]-C-terminal Gly-Gly + 2-[(2R,5Z)-2-carboxy-4-methylthiazol-5(2H)-ylidene]ethyl phosphate + 2 H2O + H(+)</text>
        <dbReference type="Rhea" id="RHEA:26297"/>
        <dbReference type="Rhea" id="RHEA-COMP:12909"/>
        <dbReference type="Rhea" id="RHEA-COMP:19908"/>
        <dbReference type="ChEBI" id="CHEBI:15377"/>
        <dbReference type="ChEBI" id="CHEBI:15378"/>
        <dbReference type="ChEBI" id="CHEBI:57792"/>
        <dbReference type="ChEBI" id="CHEBI:62899"/>
        <dbReference type="ChEBI" id="CHEBI:77846"/>
        <dbReference type="ChEBI" id="CHEBI:90778"/>
        <dbReference type="ChEBI" id="CHEBI:232372"/>
        <dbReference type="EC" id="2.8.1.10"/>
    </reaction>
</comment>
<comment type="subunit">
    <text evidence="12 13">Homotetramer. Forms heterodimers with either ThiH or ThiS.</text>
</comment>
<name>A0A8I1W853_PLESH</name>
<comment type="similarity">
    <text evidence="11 13">Belongs to the ThiG family.</text>
</comment>
<dbReference type="FunFam" id="3.20.20.70:FF:000049">
    <property type="entry name" value="Thiazole synthase"/>
    <property type="match status" value="1"/>
</dbReference>
<dbReference type="InterPro" id="IPR033983">
    <property type="entry name" value="Thiazole_synthase_ThiG"/>
</dbReference>
<dbReference type="UniPathway" id="UPA00060"/>
<feature type="binding site" evidence="13">
    <location>
        <position position="191"/>
    </location>
    <ligand>
        <name>1-deoxy-D-xylulose 5-phosphate</name>
        <dbReference type="ChEBI" id="CHEBI:57792"/>
    </ligand>
</feature>
<dbReference type="Gene3D" id="3.20.20.70">
    <property type="entry name" value="Aldolase class I"/>
    <property type="match status" value="1"/>
</dbReference>
<evidence type="ECO:0000256" key="11">
    <source>
        <dbReference type="ARBA" id="ARBA00060826"/>
    </source>
</evidence>
<evidence type="ECO:0000256" key="13">
    <source>
        <dbReference type="HAMAP-Rule" id="MF_00443"/>
    </source>
</evidence>
<dbReference type="CDD" id="cd04728">
    <property type="entry name" value="ThiG"/>
    <property type="match status" value="1"/>
</dbReference>
<evidence type="ECO:0000256" key="4">
    <source>
        <dbReference type="ARBA" id="ARBA00011960"/>
    </source>
</evidence>
<gene>
    <name evidence="13" type="primary">thiG</name>
    <name evidence="15" type="ORF">J2R62_15750</name>
</gene>
<feature type="active site" description="Schiff-base intermediate with DXP" evidence="13">
    <location>
        <position position="130"/>
    </location>
</feature>
<comment type="pathway">
    <text evidence="3 13">Cofactor biosynthesis; thiamine diphosphate biosynthesis.</text>
</comment>
<feature type="domain" description="Thiazole synthase ThiG" evidence="14">
    <location>
        <begin position="38"/>
        <end position="282"/>
    </location>
</feature>
<keyword evidence="8 13" id="KW-0784">Thiamine biosynthesis</keyword>
<reference evidence="15" key="1">
    <citation type="submission" date="2021-03" db="EMBL/GenBank/DDBJ databases">
        <title>Plesiomonas shigelloides zfcc0051, isolated from zebrafish feces.</title>
        <authorList>
            <person name="Vanderhoek Z."/>
            <person name="Gaulke C."/>
        </authorList>
    </citation>
    <scope>NUCLEOTIDE SEQUENCE</scope>
    <source>
        <strain evidence="15">Zfcc0051</strain>
    </source>
</reference>